<reference evidence="7 9" key="2">
    <citation type="submission" date="2019-08" db="EMBL/GenBank/DDBJ databases">
        <title>Complete genome sequences of Francisella adeliensis (FSC1325 and FSC1326).</title>
        <authorList>
            <person name="Ohrman C."/>
            <person name="Uneklint I."/>
            <person name="Vallesi A."/>
            <person name="Karlsson L."/>
            <person name="Sjodin A."/>
        </authorList>
    </citation>
    <scope>NUCLEOTIDE SEQUENCE [LARGE SCALE GENOMIC DNA]</scope>
    <source>
        <strain evidence="7 9">FSC1325</strain>
    </source>
</reference>
<dbReference type="SUPFAM" id="SSF158442">
    <property type="entry name" value="DsbB-like"/>
    <property type="match status" value="1"/>
</dbReference>
<evidence type="ECO:0000256" key="4">
    <source>
        <dbReference type="ARBA" id="ARBA00023136"/>
    </source>
</evidence>
<keyword evidence="3 5" id="KW-1133">Transmembrane helix</keyword>
<name>A0A2Z4XZW2_9GAMM</name>
<organism evidence="6 8">
    <name type="scientific">Francisella adeliensis</name>
    <dbReference type="NCBI Taxonomy" id="2007306"/>
    <lineage>
        <taxon>Bacteria</taxon>
        <taxon>Pseudomonadati</taxon>
        <taxon>Pseudomonadota</taxon>
        <taxon>Gammaproteobacteria</taxon>
        <taxon>Thiotrichales</taxon>
        <taxon>Francisellaceae</taxon>
        <taxon>Francisella</taxon>
    </lineage>
</organism>
<keyword evidence="4 5" id="KW-0472">Membrane</keyword>
<dbReference type="InterPro" id="IPR023380">
    <property type="entry name" value="DsbB-like_sf"/>
</dbReference>
<dbReference type="Gene3D" id="1.20.1550.10">
    <property type="entry name" value="DsbB-like"/>
    <property type="match status" value="1"/>
</dbReference>
<feature type="transmembrane region" description="Helical" evidence="5">
    <location>
        <begin position="108"/>
        <end position="128"/>
    </location>
</feature>
<comment type="subcellular location">
    <subcellularLocation>
        <location evidence="1">Membrane</location>
        <topology evidence="1">Multi-pass membrane protein</topology>
    </subcellularLocation>
</comment>
<dbReference type="EMBL" id="CP021781">
    <property type="protein sequence ID" value="AXA34324.1"/>
    <property type="molecule type" value="Genomic_DNA"/>
</dbReference>
<dbReference type="RefSeq" id="WP_112870503.1">
    <property type="nucleotide sequence ID" value="NZ_CP021781.1"/>
</dbReference>
<evidence type="ECO:0000313" key="8">
    <source>
        <dbReference type="Proteomes" id="UP000251120"/>
    </source>
</evidence>
<evidence type="ECO:0000313" key="6">
    <source>
        <dbReference type="EMBL" id="AXA34324.1"/>
    </source>
</evidence>
<dbReference type="GO" id="GO:0006457">
    <property type="term" value="P:protein folding"/>
    <property type="evidence" value="ECO:0007669"/>
    <property type="project" value="InterPro"/>
</dbReference>
<dbReference type="InterPro" id="IPR003752">
    <property type="entry name" value="DiS_bond_form_DsbB/BdbC"/>
</dbReference>
<evidence type="ECO:0000313" key="7">
    <source>
        <dbReference type="EMBL" id="QIW12571.1"/>
    </source>
</evidence>
<evidence type="ECO:0000256" key="1">
    <source>
        <dbReference type="ARBA" id="ARBA00004141"/>
    </source>
</evidence>
<dbReference type="Proteomes" id="UP000251120">
    <property type="component" value="Chromosome"/>
</dbReference>
<keyword evidence="2 5" id="KW-0812">Transmembrane</keyword>
<dbReference type="OrthoDB" id="3711263at2"/>
<keyword evidence="9" id="KW-1185">Reference proteome</keyword>
<dbReference type="GO" id="GO:0015035">
    <property type="term" value="F:protein-disulfide reductase activity"/>
    <property type="evidence" value="ECO:0007669"/>
    <property type="project" value="InterPro"/>
</dbReference>
<feature type="transmembrane region" description="Helical" evidence="5">
    <location>
        <begin position="140"/>
        <end position="164"/>
    </location>
</feature>
<dbReference type="Proteomes" id="UP000681131">
    <property type="component" value="Chromosome"/>
</dbReference>
<gene>
    <name evidence="6" type="ORF">CDH04_07885</name>
    <name evidence="7" type="ORF">FZC43_07890</name>
</gene>
<dbReference type="KEGG" id="fad:CDH04_07885"/>
<feature type="transmembrane region" description="Helical" evidence="5">
    <location>
        <begin position="7"/>
        <end position="30"/>
    </location>
</feature>
<dbReference type="AlphaFoldDB" id="A0A2Z4XZW2"/>
<protein>
    <submittedName>
        <fullName evidence="7">Disulfide bond formation protein B</fullName>
    </submittedName>
    <submittedName>
        <fullName evidence="6">Disulfide bond formation protein DsbB</fullName>
    </submittedName>
</protein>
<sequence length="183" mass="20177">MTTTRKFFNILDALDIIAIAVVLSVAFYYQLFLHELPCALCVFQRIALCLMSFGLILNIVHGNYTKHYFLVILVAMLNAAMAMTQILLHIVPGTGSYGDAFLSLHMYTWNFIISVGFIIYAVFAGLSSSNSPRKEINSSVSLICKIAIGFIIMLTLANTISVFAECGPHMCASDPTGYWISSL</sequence>
<evidence type="ECO:0000313" key="9">
    <source>
        <dbReference type="Proteomes" id="UP000681131"/>
    </source>
</evidence>
<accession>A0A2Z4XZW2</accession>
<dbReference type="Pfam" id="PF02600">
    <property type="entry name" value="DsbB"/>
    <property type="match status" value="1"/>
</dbReference>
<evidence type="ECO:0000256" key="5">
    <source>
        <dbReference type="SAM" id="Phobius"/>
    </source>
</evidence>
<dbReference type="EMBL" id="CP043424">
    <property type="protein sequence ID" value="QIW12571.1"/>
    <property type="molecule type" value="Genomic_DNA"/>
</dbReference>
<dbReference type="GO" id="GO:0016020">
    <property type="term" value="C:membrane"/>
    <property type="evidence" value="ECO:0007669"/>
    <property type="project" value="UniProtKB-SubCell"/>
</dbReference>
<feature type="transmembrane region" description="Helical" evidence="5">
    <location>
        <begin position="67"/>
        <end position="88"/>
    </location>
</feature>
<proteinExistence type="predicted"/>
<evidence type="ECO:0000256" key="2">
    <source>
        <dbReference type="ARBA" id="ARBA00022692"/>
    </source>
</evidence>
<reference evidence="6 8" key="1">
    <citation type="submission" date="2017-06" db="EMBL/GenBank/DDBJ databases">
        <title>Complete genome of Francisella adeliensis.</title>
        <authorList>
            <person name="Vallesi A."/>
            <person name="Sjodin A."/>
        </authorList>
    </citation>
    <scope>NUCLEOTIDE SEQUENCE [LARGE SCALE GENOMIC DNA]</scope>
    <source>
        <strain evidence="6 8">FDC440</strain>
    </source>
</reference>
<feature type="transmembrane region" description="Helical" evidence="5">
    <location>
        <begin position="42"/>
        <end position="60"/>
    </location>
</feature>
<evidence type="ECO:0000256" key="3">
    <source>
        <dbReference type="ARBA" id="ARBA00022989"/>
    </source>
</evidence>